<evidence type="ECO:0000313" key="4">
    <source>
        <dbReference type="Proteomes" id="UP000295165"/>
    </source>
</evidence>
<protein>
    <submittedName>
        <fullName evidence="3">Uncharacterized protein</fullName>
    </submittedName>
</protein>
<reference evidence="3 4" key="1">
    <citation type="journal article" date="2019" name="Sci. Rep.">
        <title>Extended insight into the Mycobacterium chelonae-abscessus complex through whole genome sequencing of Mycobacterium salmoniphilum outbreak and Mycobacterium salmoniphilum-like strains.</title>
        <authorList>
            <person name="Behra P.R.K."/>
            <person name="Das S."/>
            <person name="Pettersson B.M.F."/>
            <person name="Shirreff L."/>
            <person name="DuCote T."/>
            <person name="Jacobsson K.G."/>
            <person name="Ennis D.G."/>
            <person name="Kirsebom L.A."/>
        </authorList>
    </citation>
    <scope>NUCLEOTIDE SEQUENCE [LARGE SCALE GENOMIC DNA]</scope>
    <source>
        <strain evidence="3 4">CCUG 63697</strain>
    </source>
</reference>
<dbReference type="Proteomes" id="UP000295165">
    <property type="component" value="Unassembled WGS sequence"/>
</dbReference>
<evidence type="ECO:0000256" key="1">
    <source>
        <dbReference type="SAM" id="MobiDB-lite"/>
    </source>
</evidence>
<proteinExistence type="predicted"/>
<comment type="caution">
    <text evidence="3">The sequence shown here is derived from an EMBL/GenBank/DDBJ whole genome shotgun (WGS) entry which is preliminary data.</text>
</comment>
<keyword evidence="4" id="KW-1185">Reference proteome</keyword>
<feature type="compositionally biased region" description="Gly residues" evidence="1">
    <location>
        <begin position="70"/>
        <end position="101"/>
    </location>
</feature>
<dbReference type="EMBL" id="PECC01000036">
    <property type="protein sequence ID" value="TDZ47068.1"/>
    <property type="molecule type" value="Genomic_DNA"/>
</dbReference>
<name>A0A4R8QY61_9MYCO</name>
<sequence precursor="true">MTKPQSVRGRVVLAAVAAACAGTLAFPGVASAATNSQETQSISSATAVTALGNDRVPISDGFTAVPTRWGHGGWGGHGGGWGGRGGGWGGPGWRGPGWRDGGWGPCGGPVRDLLHPWRCL</sequence>
<keyword evidence="2" id="KW-0732">Signal</keyword>
<gene>
    <name evidence="3" type="ORF">CCUG63697_04845</name>
</gene>
<organism evidence="3 4">
    <name type="scientific">Mycobacteroides franklinii</name>
    <dbReference type="NCBI Taxonomy" id="948102"/>
    <lineage>
        <taxon>Bacteria</taxon>
        <taxon>Bacillati</taxon>
        <taxon>Actinomycetota</taxon>
        <taxon>Actinomycetes</taxon>
        <taxon>Mycobacteriales</taxon>
        <taxon>Mycobacteriaceae</taxon>
        <taxon>Mycobacteroides</taxon>
    </lineage>
</organism>
<feature type="signal peptide" evidence="2">
    <location>
        <begin position="1"/>
        <end position="32"/>
    </location>
</feature>
<evidence type="ECO:0000256" key="2">
    <source>
        <dbReference type="SAM" id="SignalP"/>
    </source>
</evidence>
<accession>A0A4R8QY61</accession>
<dbReference type="AlphaFoldDB" id="A0A4R8QY61"/>
<evidence type="ECO:0000313" key="3">
    <source>
        <dbReference type="EMBL" id="TDZ47068.1"/>
    </source>
</evidence>
<feature type="chain" id="PRO_5020738588" evidence="2">
    <location>
        <begin position="33"/>
        <end position="120"/>
    </location>
</feature>
<feature type="region of interest" description="Disordered" evidence="1">
    <location>
        <begin position="67"/>
        <end position="101"/>
    </location>
</feature>